<gene>
    <name evidence="3" type="ORF">HB662_23600</name>
</gene>
<dbReference type="InterPro" id="IPR019734">
    <property type="entry name" value="TPR_rpt"/>
</dbReference>
<keyword evidence="4" id="KW-1185">Reference proteome</keyword>
<organism evidence="3 4">
    <name type="scientific">Falsiroseomonas frigidaquae</name>
    <dbReference type="NCBI Taxonomy" id="487318"/>
    <lineage>
        <taxon>Bacteria</taxon>
        <taxon>Pseudomonadati</taxon>
        <taxon>Pseudomonadota</taxon>
        <taxon>Alphaproteobacteria</taxon>
        <taxon>Acetobacterales</taxon>
        <taxon>Roseomonadaceae</taxon>
        <taxon>Falsiroseomonas</taxon>
    </lineage>
</organism>
<accession>A0ABX1F5V1</accession>
<dbReference type="InterPro" id="IPR011990">
    <property type="entry name" value="TPR-like_helical_dom_sf"/>
</dbReference>
<feature type="repeat" description="TPR" evidence="1">
    <location>
        <begin position="360"/>
        <end position="393"/>
    </location>
</feature>
<dbReference type="SUPFAM" id="SSF48452">
    <property type="entry name" value="TPR-like"/>
    <property type="match status" value="1"/>
</dbReference>
<name>A0ABX1F5V1_9PROT</name>
<dbReference type="Proteomes" id="UP000765160">
    <property type="component" value="Unassembled WGS sequence"/>
</dbReference>
<dbReference type="InterPro" id="IPR027417">
    <property type="entry name" value="P-loop_NTPase"/>
</dbReference>
<dbReference type="RefSeq" id="WP_168053509.1">
    <property type="nucleotide sequence ID" value="NZ_JAATJR010000007.1"/>
</dbReference>
<dbReference type="EMBL" id="JAAVTX010000007">
    <property type="protein sequence ID" value="NKE47781.1"/>
    <property type="molecule type" value="Genomic_DNA"/>
</dbReference>
<evidence type="ECO:0000313" key="4">
    <source>
        <dbReference type="Proteomes" id="UP000765160"/>
    </source>
</evidence>
<comment type="caution">
    <text evidence="3">The sequence shown here is derived from an EMBL/GenBank/DDBJ whole genome shotgun (WGS) entry which is preliminary data.</text>
</comment>
<evidence type="ECO:0000313" key="3">
    <source>
        <dbReference type="EMBL" id="NKE47781.1"/>
    </source>
</evidence>
<feature type="compositionally biased region" description="Pro residues" evidence="2">
    <location>
        <begin position="308"/>
        <end position="333"/>
    </location>
</feature>
<protein>
    <recommendedName>
        <fullName evidence="5">Tetratricopeptide repeat protein</fullName>
    </recommendedName>
</protein>
<reference evidence="3 4" key="1">
    <citation type="submission" date="2020-03" db="EMBL/GenBank/DDBJ databases">
        <title>Roseomonas selenitidurans sp. nov. isolated from soil.</title>
        <authorList>
            <person name="Liu H."/>
        </authorList>
    </citation>
    <scope>NUCLEOTIDE SEQUENCE [LARGE SCALE GENOMIC DNA]</scope>
    <source>
        <strain evidence="3 4">JCM 15073</strain>
    </source>
</reference>
<sequence>MKPDLILHIGQSKTGTSSIQRVLGGQRAALAKLGVCYPVSPGWANHGMLPASLVPLSRLGHFNPALWDGVGAEARLAQFRRDFAAEMAGLPETTRLVILSAEQCGGLLTTRDEITRLRDLLAPHAARIRVAIYLRRQDQHAASGYTQALRVAAINPPALPKGGPERLPHYDYARMLDDWAAVFGEDAMLVRIFERASLVHGDAVDDFLALCDVPLQVPADHPDRQSNLSFTPAAIDLVRLLGERLKARPEGLRASSLLWRRFTAAVSEALPGRGWQPHPADAAAFLARFEQVNEAVRRRWFPDRPRLFAPPEPAAGPSPPGPAPPGPAQPGPAPIDRDAALEAACLLLEHQLNHVAQREADQLVVTGRLHEKLGDHGPARNAFRAAVRAVPEHPLAQQHLAEAALRDGNRAAAAAHLAVLRRAHPDHAATRRVEKLLQPKSEV</sequence>
<evidence type="ECO:0000256" key="2">
    <source>
        <dbReference type="SAM" id="MobiDB-lite"/>
    </source>
</evidence>
<dbReference type="Gene3D" id="1.25.40.10">
    <property type="entry name" value="Tetratricopeptide repeat domain"/>
    <property type="match status" value="1"/>
</dbReference>
<evidence type="ECO:0008006" key="5">
    <source>
        <dbReference type="Google" id="ProtNLM"/>
    </source>
</evidence>
<keyword evidence="1" id="KW-0802">TPR repeat</keyword>
<evidence type="ECO:0000256" key="1">
    <source>
        <dbReference type="PROSITE-ProRule" id="PRU00339"/>
    </source>
</evidence>
<dbReference type="PROSITE" id="PS50005">
    <property type="entry name" value="TPR"/>
    <property type="match status" value="1"/>
</dbReference>
<proteinExistence type="predicted"/>
<feature type="region of interest" description="Disordered" evidence="2">
    <location>
        <begin position="303"/>
        <end position="335"/>
    </location>
</feature>
<dbReference type="SUPFAM" id="SSF52540">
    <property type="entry name" value="P-loop containing nucleoside triphosphate hydrolases"/>
    <property type="match status" value="1"/>
</dbReference>